<dbReference type="EMBL" id="VLKW01000021">
    <property type="protein sequence ID" value="TWI40364.1"/>
    <property type="molecule type" value="Genomic_DNA"/>
</dbReference>
<dbReference type="PROSITE" id="PS51891">
    <property type="entry name" value="CENP_V_GFA"/>
    <property type="match status" value="1"/>
</dbReference>
<gene>
    <name evidence="5" type="ORF">GO485_17915</name>
    <name evidence="6" type="ORF">IP92_05866</name>
</gene>
<feature type="domain" description="CENP-V/GFA" evidence="4">
    <location>
        <begin position="4"/>
        <end position="123"/>
    </location>
</feature>
<name>A0A562P7C3_9BURK</name>
<dbReference type="AlphaFoldDB" id="A0A562P7C3"/>
<dbReference type="GO" id="GO:0046872">
    <property type="term" value="F:metal ion binding"/>
    <property type="evidence" value="ECO:0007669"/>
    <property type="project" value="UniProtKB-KW"/>
</dbReference>
<dbReference type="Pfam" id="PF04828">
    <property type="entry name" value="GFA"/>
    <property type="match status" value="1"/>
</dbReference>
<organism evidence="6 7">
    <name type="scientific">Pseudoduganella flava</name>
    <dbReference type="NCBI Taxonomy" id="871742"/>
    <lineage>
        <taxon>Bacteria</taxon>
        <taxon>Pseudomonadati</taxon>
        <taxon>Pseudomonadota</taxon>
        <taxon>Betaproteobacteria</taxon>
        <taxon>Burkholderiales</taxon>
        <taxon>Oxalobacteraceae</taxon>
        <taxon>Telluria group</taxon>
        <taxon>Pseudoduganella</taxon>
    </lineage>
</organism>
<dbReference type="RefSeq" id="WP_145882146.1">
    <property type="nucleotide sequence ID" value="NZ_CP046904.1"/>
</dbReference>
<evidence type="ECO:0000256" key="2">
    <source>
        <dbReference type="ARBA" id="ARBA00022723"/>
    </source>
</evidence>
<reference evidence="6" key="2">
    <citation type="submission" date="2019-07" db="EMBL/GenBank/DDBJ databases">
        <authorList>
            <person name="Whitman W."/>
            <person name="Huntemann M."/>
            <person name="Clum A."/>
            <person name="Pillay M."/>
            <person name="Palaniappan K."/>
            <person name="Varghese N."/>
            <person name="Mikhailova N."/>
            <person name="Stamatis D."/>
            <person name="Reddy T."/>
            <person name="Daum C."/>
            <person name="Shapiro N."/>
            <person name="Ivanova N."/>
            <person name="Kyrpides N."/>
            <person name="Woyke T."/>
        </authorList>
    </citation>
    <scope>NUCLEOTIDE SEQUENCE</scope>
    <source>
        <strain evidence="6">CGMCC 1.10685</strain>
    </source>
</reference>
<dbReference type="GO" id="GO:0016846">
    <property type="term" value="F:carbon-sulfur lyase activity"/>
    <property type="evidence" value="ECO:0007669"/>
    <property type="project" value="InterPro"/>
</dbReference>
<reference evidence="6 7" key="1">
    <citation type="journal article" date="2015" name="Stand. Genomic Sci.">
        <title>Genomic Encyclopedia of Bacterial and Archaeal Type Strains, Phase III: the genomes of soil and plant-associated and newly described type strains.</title>
        <authorList>
            <person name="Whitman W.B."/>
            <person name="Woyke T."/>
            <person name="Klenk H.P."/>
            <person name="Zhou Y."/>
            <person name="Lilburn T.G."/>
            <person name="Beck B.J."/>
            <person name="De Vos P."/>
            <person name="Vandamme P."/>
            <person name="Eisen J.A."/>
            <person name="Garrity G."/>
            <person name="Hugenholtz P."/>
            <person name="Kyrpides N.C."/>
        </authorList>
    </citation>
    <scope>NUCLEOTIDE SEQUENCE [LARGE SCALE GENOMIC DNA]</scope>
    <source>
        <strain evidence="6 7">CGMCC 1.10685</strain>
    </source>
</reference>
<dbReference type="InterPro" id="IPR011057">
    <property type="entry name" value="Mss4-like_sf"/>
</dbReference>
<accession>A0A562P7C3</accession>
<dbReference type="PANTHER" id="PTHR28620">
    <property type="entry name" value="CENTROMERE PROTEIN V"/>
    <property type="match status" value="1"/>
</dbReference>
<evidence type="ECO:0000313" key="6">
    <source>
        <dbReference type="EMBL" id="TWI40364.1"/>
    </source>
</evidence>
<evidence type="ECO:0000313" key="8">
    <source>
        <dbReference type="Proteomes" id="UP000437862"/>
    </source>
</evidence>
<dbReference type="SUPFAM" id="SSF51316">
    <property type="entry name" value="Mss4-like"/>
    <property type="match status" value="1"/>
</dbReference>
<dbReference type="EMBL" id="CP046904">
    <property type="protein sequence ID" value="QGZ40756.1"/>
    <property type="molecule type" value="Genomic_DNA"/>
</dbReference>
<dbReference type="InterPro" id="IPR006913">
    <property type="entry name" value="CENP-V/GFA"/>
</dbReference>
<reference evidence="5 8" key="3">
    <citation type="submission" date="2019-12" db="EMBL/GenBank/DDBJ databases">
        <title>Draft Genome Sequences of Six Type Strains of the Genus Massilia.</title>
        <authorList>
            <person name="Miess H."/>
            <person name="Frediansyah A."/>
            <person name="Goeker M."/>
            <person name="Gross H."/>
        </authorList>
    </citation>
    <scope>NUCLEOTIDE SEQUENCE [LARGE SCALE GENOMIC DNA]</scope>
    <source>
        <strain evidence="5 8">DSM 26639</strain>
    </source>
</reference>
<evidence type="ECO:0000259" key="4">
    <source>
        <dbReference type="PROSITE" id="PS51891"/>
    </source>
</evidence>
<sequence length="132" mass="14896">MKTYHGSCHCGAVRFAATFDLAAGTIRCNCSICTKKRWWGAMVKPEDFHLLAGEEALEEYTFGRHIEKHRFCRHCGVQPFVFGESPVRGEFVAVNVGTLDGVTDQELATAPIRYVDGRHDRWDAEPAETRHL</sequence>
<dbReference type="Proteomes" id="UP000437862">
    <property type="component" value="Chromosome"/>
</dbReference>
<keyword evidence="3" id="KW-0862">Zinc</keyword>
<dbReference type="Proteomes" id="UP000315112">
    <property type="component" value="Unassembled WGS sequence"/>
</dbReference>
<evidence type="ECO:0000256" key="1">
    <source>
        <dbReference type="ARBA" id="ARBA00005495"/>
    </source>
</evidence>
<evidence type="ECO:0000313" key="7">
    <source>
        <dbReference type="Proteomes" id="UP000315112"/>
    </source>
</evidence>
<dbReference type="PANTHER" id="PTHR28620:SF1">
    <property type="entry name" value="CENP-V_GFA DOMAIN-CONTAINING PROTEIN"/>
    <property type="match status" value="1"/>
</dbReference>
<protein>
    <submittedName>
        <fullName evidence="5">GFA family protein</fullName>
    </submittedName>
</protein>
<proteinExistence type="inferred from homology"/>
<dbReference type="Gene3D" id="2.170.150.70">
    <property type="match status" value="1"/>
</dbReference>
<keyword evidence="2" id="KW-0479">Metal-binding</keyword>
<keyword evidence="8" id="KW-1185">Reference proteome</keyword>
<dbReference type="InterPro" id="IPR052355">
    <property type="entry name" value="CENP-V-like"/>
</dbReference>
<comment type="similarity">
    <text evidence="1">Belongs to the Gfa family.</text>
</comment>
<evidence type="ECO:0000256" key="3">
    <source>
        <dbReference type="ARBA" id="ARBA00022833"/>
    </source>
</evidence>
<evidence type="ECO:0000313" key="5">
    <source>
        <dbReference type="EMBL" id="QGZ40756.1"/>
    </source>
</evidence>
<dbReference type="OrthoDB" id="327703at2"/>